<feature type="compositionally biased region" description="Polar residues" evidence="6">
    <location>
        <begin position="243"/>
        <end position="252"/>
    </location>
</feature>
<gene>
    <name evidence="8" type="ORF">AB1Y20_001436</name>
</gene>
<dbReference type="PANTHER" id="PTHR45800:SF11">
    <property type="entry name" value="PHOSPHATIDYLINOSITOL 3-KINASE-RELATED PROTEIN KINASE"/>
    <property type="match status" value="1"/>
</dbReference>
<evidence type="ECO:0000313" key="9">
    <source>
        <dbReference type="Proteomes" id="UP001515480"/>
    </source>
</evidence>
<evidence type="ECO:0000256" key="1">
    <source>
        <dbReference type="ARBA" id="ARBA00008941"/>
    </source>
</evidence>
<dbReference type="EMBL" id="JBGBPQ010000001">
    <property type="protein sequence ID" value="KAL1530535.1"/>
    <property type="molecule type" value="Genomic_DNA"/>
</dbReference>
<dbReference type="InterPro" id="IPR000403">
    <property type="entry name" value="PI3/4_kinase_cat_dom"/>
</dbReference>
<dbReference type="Proteomes" id="UP001515480">
    <property type="component" value="Unassembled WGS sequence"/>
</dbReference>
<evidence type="ECO:0000259" key="7">
    <source>
        <dbReference type="Pfam" id="PF00454"/>
    </source>
</evidence>
<keyword evidence="2" id="KW-0808">Transferase</keyword>
<sequence>MIVGSSVSNPTSPQSVPADAPMWRTRFVLSAKAHQPKMRLFCPAADDHVTSMVANCCAALDSGAVPTLVDDGLGGTYFIVDKRGVHQCVFKPRDEEPCAPNNPKRERGGGAHLHLGADGLKSGIVVGEAALNEQAAYLLDSTDRSRHFCRVPATAIVQTEHSNFYDVSSREGDTGNEANHAPFRSLKTKVGSLQQFEVHLGCADDFSSSLFSTEEVQRIALLDIRIFNLDRHGANLLVQRQAQGSLRSQRGPASSSSFGKGTSTGAKRCLEVRDDYGEWGVGDRLDMSGGDELRLVPIDHGFSLPASITVPYFEWQFWSQVRQPMSDGVREYISRIDAQADAHLLRNAVRAGSGLEVREGCVRTMRVCALLLKEGAAASATLGDIADLMCEPQPPVARAACTAVETRSPQTVMCTPPVVGAVELPPAEMEVMSDAMDVCDDDRRAAAKAACLPPVRHCETAADGFSTQRVPLRDGSVPSSLHKRDPCGEACEEVTRLQVFIAEAEAEAHAAFLALPKNYAPSQTSSAAPVFGIKPSSLFLPGGDAPQASPFESGERLWHSSLVAPSHPAHRAPPMKSASPASCAFDNLFFSSLRKRVASYFESLRHDEFAG</sequence>
<dbReference type="GO" id="GO:0016301">
    <property type="term" value="F:kinase activity"/>
    <property type="evidence" value="ECO:0007669"/>
    <property type="project" value="UniProtKB-KW"/>
</dbReference>
<comment type="similarity">
    <text evidence="1">Belongs to the PI3/PI4-kinase family. Type II PI4K subfamily.</text>
</comment>
<organism evidence="8 9">
    <name type="scientific">Prymnesium parvum</name>
    <name type="common">Toxic golden alga</name>
    <dbReference type="NCBI Taxonomy" id="97485"/>
    <lineage>
        <taxon>Eukaryota</taxon>
        <taxon>Haptista</taxon>
        <taxon>Haptophyta</taxon>
        <taxon>Prymnesiophyceae</taxon>
        <taxon>Prymnesiales</taxon>
        <taxon>Prymnesiaceae</taxon>
        <taxon>Prymnesium</taxon>
    </lineage>
</organism>
<dbReference type="AlphaFoldDB" id="A0AB34K884"/>
<feature type="region of interest" description="Disordered" evidence="6">
    <location>
        <begin position="243"/>
        <end position="263"/>
    </location>
</feature>
<name>A0AB34K884_PRYPA</name>
<dbReference type="Pfam" id="PF00454">
    <property type="entry name" value="PI3_PI4_kinase"/>
    <property type="match status" value="1"/>
</dbReference>
<dbReference type="InterPro" id="IPR044571">
    <property type="entry name" value="P4KG1-8"/>
</dbReference>
<keyword evidence="5" id="KW-0067">ATP-binding</keyword>
<evidence type="ECO:0000256" key="6">
    <source>
        <dbReference type="SAM" id="MobiDB-lite"/>
    </source>
</evidence>
<evidence type="ECO:0000256" key="2">
    <source>
        <dbReference type="ARBA" id="ARBA00022679"/>
    </source>
</evidence>
<reference evidence="8 9" key="1">
    <citation type="journal article" date="2024" name="Science">
        <title>Giant polyketide synthase enzymes in the biosynthesis of giant marine polyether toxins.</title>
        <authorList>
            <person name="Fallon T.R."/>
            <person name="Shende V.V."/>
            <person name="Wierzbicki I.H."/>
            <person name="Pendleton A.L."/>
            <person name="Watervoot N.F."/>
            <person name="Auber R.P."/>
            <person name="Gonzalez D.J."/>
            <person name="Wisecaver J.H."/>
            <person name="Moore B.S."/>
        </authorList>
    </citation>
    <scope>NUCLEOTIDE SEQUENCE [LARGE SCALE GENOMIC DNA]</scope>
    <source>
        <strain evidence="8 9">12B1</strain>
    </source>
</reference>
<evidence type="ECO:0000313" key="8">
    <source>
        <dbReference type="EMBL" id="KAL1530535.1"/>
    </source>
</evidence>
<evidence type="ECO:0000256" key="3">
    <source>
        <dbReference type="ARBA" id="ARBA00022741"/>
    </source>
</evidence>
<dbReference type="GO" id="GO:0005524">
    <property type="term" value="F:ATP binding"/>
    <property type="evidence" value="ECO:0007669"/>
    <property type="project" value="UniProtKB-KW"/>
</dbReference>
<evidence type="ECO:0000256" key="4">
    <source>
        <dbReference type="ARBA" id="ARBA00022777"/>
    </source>
</evidence>
<feature type="domain" description="PI3K/PI4K catalytic" evidence="7">
    <location>
        <begin position="74"/>
        <end position="377"/>
    </location>
</feature>
<proteinExistence type="inferred from homology"/>
<keyword evidence="3" id="KW-0547">Nucleotide-binding</keyword>
<dbReference type="PANTHER" id="PTHR45800">
    <property type="entry name" value="PHOSPHATIDYLINOSITOL 4-KINASE GAMMA"/>
    <property type="match status" value="1"/>
</dbReference>
<comment type="caution">
    <text evidence="8">The sequence shown here is derived from an EMBL/GenBank/DDBJ whole genome shotgun (WGS) entry which is preliminary data.</text>
</comment>
<keyword evidence="9" id="KW-1185">Reference proteome</keyword>
<evidence type="ECO:0000256" key="5">
    <source>
        <dbReference type="ARBA" id="ARBA00022840"/>
    </source>
</evidence>
<keyword evidence="4" id="KW-0418">Kinase</keyword>
<protein>
    <recommendedName>
        <fullName evidence="7">PI3K/PI4K catalytic domain-containing protein</fullName>
    </recommendedName>
</protein>
<accession>A0AB34K884</accession>
<feature type="compositionally biased region" description="Low complexity" evidence="6">
    <location>
        <begin position="253"/>
        <end position="263"/>
    </location>
</feature>